<sequence length="335" mass="37608">MASQDRQQTASIEQDILRDGSAYTFNKLITLLHSIVIDKGQDPSMMIRIRPELSMSLNRSQIVSVTKTEDGVFDVITNFMGLYGASSPLPNFYTDELIELEQEDQTSARTFLDVIHQRLYQLYGEAQNKYNIITSVVEQQQSIFSQLLHTFTGSRDSQLQQAHPDANQLISYLGLLSSSQRSAEGLQVLLEGFLNNISVIVEQCVERSVSIPTKHQSSLGNNACLLGENALLGNKLTDRKSKIIIHLGPLSQDQFDKLVNDKTQWNMMLQLIKTYLNTPLEVDIKIALIARAAQGVALGDTKWCQLGYDTWLLDNKPLDIANPDSDILYSTLRLQ</sequence>
<evidence type="ECO:0000313" key="1">
    <source>
        <dbReference type="EMBL" id="MDU0111679.1"/>
    </source>
</evidence>
<dbReference type="Proteomes" id="UP001257914">
    <property type="component" value="Unassembled WGS sequence"/>
</dbReference>
<protein>
    <submittedName>
        <fullName evidence="1">Type VI secretion system baseplate subunit TssG</fullName>
    </submittedName>
</protein>
<keyword evidence="2" id="KW-1185">Reference proteome</keyword>
<evidence type="ECO:0000313" key="2">
    <source>
        <dbReference type="Proteomes" id="UP001257914"/>
    </source>
</evidence>
<dbReference type="InterPro" id="IPR010732">
    <property type="entry name" value="T6SS_TssG-like"/>
</dbReference>
<dbReference type="RefSeq" id="WP_315945580.1">
    <property type="nucleotide sequence ID" value="NZ_JAWCUA010000001.1"/>
</dbReference>
<dbReference type="PANTHER" id="PTHR35564:SF3">
    <property type="entry name" value="TYPE VI SECRETION SYSTEM BASEPLATE SUBUNIT TSSG"/>
    <property type="match status" value="1"/>
</dbReference>
<dbReference type="NCBIfam" id="TIGR03347">
    <property type="entry name" value="VI_chp_1"/>
    <property type="match status" value="1"/>
</dbReference>
<organism evidence="1 2">
    <name type="scientific">Psychrosphaera aquimarina</name>
    <dbReference type="NCBI Taxonomy" id="2044854"/>
    <lineage>
        <taxon>Bacteria</taxon>
        <taxon>Pseudomonadati</taxon>
        <taxon>Pseudomonadota</taxon>
        <taxon>Gammaproteobacteria</taxon>
        <taxon>Alteromonadales</taxon>
        <taxon>Pseudoalteromonadaceae</taxon>
        <taxon>Psychrosphaera</taxon>
    </lineage>
</organism>
<reference evidence="1 2" key="1">
    <citation type="submission" date="2023-10" db="EMBL/GenBank/DDBJ databases">
        <title>Psychrosphaera aquimaarina strain SW33 isolated from seawater.</title>
        <authorList>
            <person name="Bayburt H."/>
            <person name="Kim J.M."/>
            <person name="Choi B.J."/>
            <person name="Jeon C.O."/>
        </authorList>
    </citation>
    <scope>NUCLEOTIDE SEQUENCE [LARGE SCALE GENOMIC DNA]</scope>
    <source>
        <strain evidence="1 2">KCTC 52743</strain>
    </source>
</reference>
<dbReference type="Pfam" id="PF06996">
    <property type="entry name" value="T6SS_TssG"/>
    <property type="match status" value="1"/>
</dbReference>
<proteinExistence type="predicted"/>
<accession>A0ABU3QW72</accession>
<comment type="caution">
    <text evidence="1">The sequence shown here is derived from an EMBL/GenBank/DDBJ whole genome shotgun (WGS) entry which is preliminary data.</text>
</comment>
<gene>
    <name evidence="1" type="primary">tssG</name>
    <name evidence="1" type="ORF">RT723_01360</name>
</gene>
<name>A0ABU3QW72_9GAMM</name>
<dbReference type="PANTHER" id="PTHR35564">
    <property type="match status" value="1"/>
</dbReference>
<dbReference type="EMBL" id="JAWCUA010000001">
    <property type="protein sequence ID" value="MDU0111679.1"/>
    <property type="molecule type" value="Genomic_DNA"/>
</dbReference>